<name>A0A3A5LXJ5_9MICC</name>
<dbReference type="SUPFAM" id="SSF55785">
    <property type="entry name" value="PYP-like sensor domain (PAS domain)"/>
    <property type="match status" value="1"/>
</dbReference>
<dbReference type="Gene3D" id="3.30.450.20">
    <property type="entry name" value="PAS domain"/>
    <property type="match status" value="1"/>
</dbReference>
<dbReference type="Gene3D" id="1.10.10.10">
    <property type="entry name" value="Winged helix-like DNA-binding domain superfamily/Winged helix DNA-binding domain"/>
    <property type="match status" value="1"/>
</dbReference>
<dbReference type="InterPro" id="IPR011006">
    <property type="entry name" value="CheY-like_superfamily"/>
</dbReference>
<sequence length="228" mass="24866">MATGLFLLPESSAPILDTTAVQADFESFIDCPTGTVEHYFDSNVFNWSDELYRIHGYARGDVVPTFDLGISHIEPEDRESAAAFWDELSTTGGPLSVYLSLRDAAGRIRKILISGDLIHDAAGMPVGVWALVVDATASIYADTRQIANEAVAASAVSRAVIEQAKGILIGRAGLDATEAFERISQRSQTTNRKVVVIAQEIIDRALRLTRDNEPAERTRALLDLFQTN</sequence>
<dbReference type="Proteomes" id="UP000272560">
    <property type="component" value="Unassembled WGS sequence"/>
</dbReference>
<dbReference type="Pfam" id="PF08447">
    <property type="entry name" value="PAS_3"/>
    <property type="match status" value="1"/>
</dbReference>
<proteinExistence type="predicted"/>
<dbReference type="InterPro" id="IPR005561">
    <property type="entry name" value="ANTAR"/>
</dbReference>
<accession>A0A3A5LXJ5</accession>
<evidence type="ECO:0000259" key="1">
    <source>
        <dbReference type="PROSITE" id="PS50921"/>
    </source>
</evidence>
<dbReference type="InterPro" id="IPR036388">
    <property type="entry name" value="WH-like_DNA-bd_sf"/>
</dbReference>
<dbReference type="AlphaFoldDB" id="A0A3A5LXJ5"/>
<protein>
    <submittedName>
        <fullName evidence="2">ANTAR domain-containing protein</fullName>
    </submittedName>
</protein>
<evidence type="ECO:0000313" key="3">
    <source>
        <dbReference type="Proteomes" id="UP000272560"/>
    </source>
</evidence>
<comment type="caution">
    <text evidence="2">The sequence shown here is derived from an EMBL/GenBank/DDBJ whole genome shotgun (WGS) entry which is preliminary data.</text>
</comment>
<dbReference type="OrthoDB" id="3787288at2"/>
<gene>
    <name evidence="2" type="ORF">D6T63_18635</name>
</gene>
<dbReference type="InterPro" id="IPR035965">
    <property type="entry name" value="PAS-like_dom_sf"/>
</dbReference>
<keyword evidence="3" id="KW-1185">Reference proteome</keyword>
<dbReference type="SUPFAM" id="SSF52172">
    <property type="entry name" value="CheY-like"/>
    <property type="match status" value="1"/>
</dbReference>
<reference evidence="2 3" key="1">
    <citation type="submission" date="2018-09" db="EMBL/GenBank/DDBJ databases">
        <title>Novel species of Arthrobacter.</title>
        <authorList>
            <person name="Liu Q."/>
            <person name="Xin Y.-H."/>
        </authorList>
    </citation>
    <scope>NUCLEOTIDE SEQUENCE [LARGE SCALE GENOMIC DNA]</scope>
    <source>
        <strain evidence="2 3">Hz2</strain>
    </source>
</reference>
<dbReference type="Pfam" id="PF03861">
    <property type="entry name" value="ANTAR"/>
    <property type="match status" value="1"/>
</dbReference>
<dbReference type="InterPro" id="IPR013655">
    <property type="entry name" value="PAS_fold_3"/>
</dbReference>
<organism evidence="2 3">
    <name type="scientific">Arthrobacter cheniae</name>
    <dbReference type="NCBI Taxonomy" id="1258888"/>
    <lineage>
        <taxon>Bacteria</taxon>
        <taxon>Bacillati</taxon>
        <taxon>Actinomycetota</taxon>
        <taxon>Actinomycetes</taxon>
        <taxon>Micrococcales</taxon>
        <taxon>Micrococcaceae</taxon>
        <taxon>Arthrobacter</taxon>
    </lineage>
</organism>
<dbReference type="SMART" id="SM01012">
    <property type="entry name" value="ANTAR"/>
    <property type="match status" value="1"/>
</dbReference>
<dbReference type="EMBL" id="QZVT01000020">
    <property type="protein sequence ID" value="RJT74408.1"/>
    <property type="molecule type" value="Genomic_DNA"/>
</dbReference>
<feature type="domain" description="ANTAR" evidence="1">
    <location>
        <begin position="141"/>
        <end position="202"/>
    </location>
</feature>
<dbReference type="PROSITE" id="PS50921">
    <property type="entry name" value="ANTAR"/>
    <property type="match status" value="1"/>
</dbReference>
<evidence type="ECO:0000313" key="2">
    <source>
        <dbReference type="EMBL" id="RJT74408.1"/>
    </source>
</evidence>
<dbReference type="GO" id="GO:0003723">
    <property type="term" value="F:RNA binding"/>
    <property type="evidence" value="ECO:0007669"/>
    <property type="project" value="InterPro"/>
</dbReference>